<dbReference type="Gene3D" id="3.90.1150.30">
    <property type="match status" value="1"/>
</dbReference>
<keyword evidence="2" id="KW-1185">Reference proteome</keyword>
<organism evidence="1 2">
    <name type="scientific">Shinella pollutisoli</name>
    <dbReference type="NCBI Taxonomy" id="2250594"/>
    <lineage>
        <taxon>Bacteria</taxon>
        <taxon>Pseudomonadati</taxon>
        <taxon>Pseudomonadota</taxon>
        <taxon>Alphaproteobacteria</taxon>
        <taxon>Hyphomicrobiales</taxon>
        <taxon>Rhizobiaceae</taxon>
        <taxon>Shinella</taxon>
    </lineage>
</organism>
<dbReference type="InterPro" id="IPR038056">
    <property type="entry name" value="YjbR-like_sf"/>
</dbReference>
<dbReference type="SUPFAM" id="SSF142906">
    <property type="entry name" value="YjbR-like"/>
    <property type="match status" value="1"/>
</dbReference>
<reference evidence="2" key="1">
    <citation type="journal article" date="2019" name="Int. J. Syst. Evol. Microbiol.">
        <title>The Global Catalogue of Microorganisms (GCM) 10K type strain sequencing project: providing services to taxonomists for standard genome sequencing and annotation.</title>
        <authorList>
            <consortium name="The Broad Institute Genomics Platform"/>
            <consortium name="The Broad Institute Genome Sequencing Center for Infectious Disease"/>
            <person name="Wu L."/>
            <person name="Ma J."/>
        </authorList>
    </citation>
    <scope>NUCLEOTIDE SEQUENCE [LARGE SCALE GENOMIC DNA]</scope>
    <source>
        <strain evidence="2">KCTC 52677</strain>
    </source>
</reference>
<protein>
    <submittedName>
        <fullName evidence="1">MmcQ/YjbR family DNA-binding protein</fullName>
    </submittedName>
</protein>
<dbReference type="RefSeq" id="WP_257315045.1">
    <property type="nucleotide sequence ID" value="NZ_JANFDG010000009.1"/>
</dbReference>
<dbReference type="EMBL" id="JBHRSP010000042">
    <property type="protein sequence ID" value="MFC3075836.1"/>
    <property type="molecule type" value="Genomic_DNA"/>
</dbReference>
<name>A0ABV7DLL1_9HYPH</name>
<evidence type="ECO:0000313" key="1">
    <source>
        <dbReference type="EMBL" id="MFC3075836.1"/>
    </source>
</evidence>
<dbReference type="Pfam" id="PF04237">
    <property type="entry name" value="YjbR"/>
    <property type="match status" value="1"/>
</dbReference>
<evidence type="ECO:0000313" key="2">
    <source>
        <dbReference type="Proteomes" id="UP001595377"/>
    </source>
</evidence>
<proteinExistence type="predicted"/>
<keyword evidence="1" id="KW-0238">DNA-binding</keyword>
<accession>A0ABV7DLL1</accession>
<gene>
    <name evidence="1" type="ORF">ACFOHH_22180</name>
</gene>
<sequence length="118" mass="12415">MTSEDLADMALGLPGACENAHFGKRDFRVGERIFMSLPQAGRAVVKLTPGQQAMALATEPGLCAAVPGGWGARGWTSLYFDGAQADTVRGLVETAWRNVAPKAYTSSLSPTSSGQVTR</sequence>
<dbReference type="Proteomes" id="UP001595377">
    <property type="component" value="Unassembled WGS sequence"/>
</dbReference>
<dbReference type="GO" id="GO:0003677">
    <property type="term" value="F:DNA binding"/>
    <property type="evidence" value="ECO:0007669"/>
    <property type="project" value="UniProtKB-KW"/>
</dbReference>
<dbReference type="InterPro" id="IPR058532">
    <property type="entry name" value="YjbR/MT2646/Rv2570-like"/>
</dbReference>
<comment type="caution">
    <text evidence="1">The sequence shown here is derived from an EMBL/GenBank/DDBJ whole genome shotgun (WGS) entry which is preliminary data.</text>
</comment>